<dbReference type="RefSeq" id="WP_137097412.1">
    <property type="nucleotide sequence ID" value="NZ_SWMS01000049.1"/>
</dbReference>
<reference evidence="1 2" key="1">
    <citation type="journal article" date="2015" name="Antonie Van Leeuwenhoek">
        <title>Prauserella endophytica sp. nov., an endophytic actinobacterium isolated from Tamarix taklamakanensis.</title>
        <authorList>
            <person name="Liu J.M."/>
            <person name="Habden X."/>
            <person name="Guo L."/>
            <person name="Tuo L."/>
            <person name="Jiang Z.K."/>
            <person name="Liu S.W."/>
            <person name="Liu X.F."/>
            <person name="Chen L."/>
            <person name="Li R.F."/>
            <person name="Zhang Y.Q."/>
            <person name="Sun C.H."/>
        </authorList>
    </citation>
    <scope>NUCLEOTIDE SEQUENCE [LARGE SCALE GENOMIC DNA]</scope>
    <source>
        <strain evidence="1 2">CGMCC 4.7182</strain>
    </source>
</reference>
<organism evidence="1 2">
    <name type="scientific">Prauserella endophytica</name>
    <dbReference type="NCBI Taxonomy" id="1592324"/>
    <lineage>
        <taxon>Bacteria</taxon>
        <taxon>Bacillati</taxon>
        <taxon>Actinomycetota</taxon>
        <taxon>Actinomycetes</taxon>
        <taxon>Pseudonocardiales</taxon>
        <taxon>Pseudonocardiaceae</taxon>
        <taxon>Prauserella</taxon>
        <taxon>Prauserella coralliicola group</taxon>
    </lineage>
</organism>
<dbReference type="EMBL" id="SWMS01000049">
    <property type="protein sequence ID" value="TKG58883.1"/>
    <property type="molecule type" value="Genomic_DNA"/>
</dbReference>
<name>A0ABY2RSR5_9PSEU</name>
<gene>
    <name evidence="1" type="ORF">FCN18_37340</name>
</gene>
<evidence type="ECO:0000313" key="1">
    <source>
        <dbReference type="EMBL" id="TKG58883.1"/>
    </source>
</evidence>
<accession>A0ABY2RSR5</accession>
<protein>
    <recommendedName>
        <fullName evidence="3">Integrase</fullName>
    </recommendedName>
</protein>
<dbReference type="Proteomes" id="UP000309992">
    <property type="component" value="Unassembled WGS sequence"/>
</dbReference>
<proteinExistence type="predicted"/>
<keyword evidence="2" id="KW-1185">Reference proteome</keyword>
<comment type="caution">
    <text evidence="1">The sequence shown here is derived from an EMBL/GenBank/DDBJ whole genome shotgun (WGS) entry which is preliminary data.</text>
</comment>
<evidence type="ECO:0008006" key="3">
    <source>
        <dbReference type="Google" id="ProtNLM"/>
    </source>
</evidence>
<evidence type="ECO:0000313" key="2">
    <source>
        <dbReference type="Proteomes" id="UP000309992"/>
    </source>
</evidence>
<sequence length="97" mass="10494">MAGIEVSRETINRRVGSVAAQLFSSFAEVKKIKSWLDGVTAGDLETVHGFTAEDAAAIKSAYADLAELAAVWDGTRTVPLVKDYRTFARRLTGVGQY</sequence>